<accession>A0A3S0Z955</accession>
<name>A0A3S0Z955_ELYCH</name>
<dbReference type="InterPro" id="IPR020067">
    <property type="entry name" value="Frizzled_dom"/>
</dbReference>
<reference evidence="7 8" key="1">
    <citation type="submission" date="2019-01" db="EMBL/GenBank/DDBJ databases">
        <title>A draft genome assembly of the solar-powered sea slug Elysia chlorotica.</title>
        <authorList>
            <person name="Cai H."/>
            <person name="Li Q."/>
            <person name="Fang X."/>
            <person name="Li J."/>
            <person name="Curtis N.E."/>
            <person name="Altenburger A."/>
            <person name="Shibata T."/>
            <person name="Feng M."/>
            <person name="Maeda T."/>
            <person name="Schwartz J.A."/>
            <person name="Shigenobu S."/>
            <person name="Lundholm N."/>
            <person name="Nishiyama T."/>
            <person name="Yang H."/>
            <person name="Hasebe M."/>
            <person name="Li S."/>
            <person name="Pierce S.K."/>
            <person name="Wang J."/>
        </authorList>
    </citation>
    <scope>NUCLEOTIDE SEQUENCE [LARGE SCALE GENOMIC DNA]</scope>
    <source>
        <strain evidence="7">EC2010</strain>
        <tissue evidence="7">Whole organism of an adult</tissue>
    </source>
</reference>
<feature type="compositionally biased region" description="Basic residues" evidence="5">
    <location>
        <begin position="26"/>
        <end position="36"/>
    </location>
</feature>
<feature type="disulfide bond" evidence="3">
    <location>
        <begin position="80"/>
        <end position="126"/>
    </location>
</feature>
<dbReference type="Gene3D" id="1.10.2000.10">
    <property type="entry name" value="Frizzled cysteine-rich domain"/>
    <property type="match status" value="1"/>
</dbReference>
<sequence>MSGKALPVVVSKTSNSDIKKVERKEKKSKKAGLKKRKGYYSEKRWKKGRMLADQPNIYARPGQRRSGRVKGCLPFESDFCPNMPYNMGGFPSLLGHRNPDQANEGLSKLTPLMRTGCSARLHDFLCGVYFPQCIERKVFAPCRSLCEEVQADCLADLIKLGFAWPQRLRCHNFAEDSDCFGKGPEAIIKPPRGLVNKGKGSTSIDKKPSPPRKEKKKPSKPRDQSKTTDVSPAVVEMMNAKFMNPFMDWLFSSTKLNKDQARLAQEQAEVAKLTEQKLDLEISNLKNGKAH</sequence>
<dbReference type="InterPro" id="IPR015526">
    <property type="entry name" value="Frizzled/SFRP"/>
</dbReference>
<evidence type="ECO:0000313" key="7">
    <source>
        <dbReference type="EMBL" id="RUS72226.1"/>
    </source>
</evidence>
<protein>
    <recommendedName>
        <fullName evidence="6">FZ domain-containing protein</fullName>
    </recommendedName>
</protein>
<dbReference type="OrthoDB" id="10053709at2759"/>
<dbReference type="SUPFAM" id="SSF63501">
    <property type="entry name" value="Frizzled cysteine-rich domain"/>
    <property type="match status" value="1"/>
</dbReference>
<evidence type="ECO:0000313" key="8">
    <source>
        <dbReference type="Proteomes" id="UP000271974"/>
    </source>
</evidence>
<dbReference type="CDD" id="cd07066">
    <property type="entry name" value="CRD_FZ"/>
    <property type="match status" value="1"/>
</dbReference>
<feature type="coiled-coil region" evidence="4">
    <location>
        <begin position="256"/>
        <end position="283"/>
    </location>
</feature>
<dbReference type="AlphaFoldDB" id="A0A3S0Z955"/>
<feature type="disulfide bond" evidence="3">
    <location>
        <begin position="72"/>
        <end position="133"/>
    </location>
</feature>
<dbReference type="GO" id="GO:0017147">
    <property type="term" value="F:Wnt-protein binding"/>
    <property type="evidence" value="ECO:0007669"/>
    <property type="project" value="TreeGrafter"/>
</dbReference>
<dbReference type="PROSITE" id="PS50038">
    <property type="entry name" value="FZ"/>
    <property type="match status" value="1"/>
</dbReference>
<feature type="disulfide bond" evidence="3">
    <location>
        <begin position="146"/>
        <end position="170"/>
    </location>
</feature>
<evidence type="ECO:0000256" key="2">
    <source>
        <dbReference type="ARBA" id="ARBA00023157"/>
    </source>
</evidence>
<feature type="domain" description="FZ" evidence="6">
    <location>
        <begin position="67"/>
        <end position="182"/>
    </location>
</feature>
<evidence type="ECO:0000256" key="4">
    <source>
        <dbReference type="SAM" id="Coils"/>
    </source>
</evidence>
<organism evidence="7 8">
    <name type="scientific">Elysia chlorotica</name>
    <name type="common">Eastern emerald elysia</name>
    <name type="synonym">Sea slug</name>
    <dbReference type="NCBI Taxonomy" id="188477"/>
    <lineage>
        <taxon>Eukaryota</taxon>
        <taxon>Metazoa</taxon>
        <taxon>Spiralia</taxon>
        <taxon>Lophotrochozoa</taxon>
        <taxon>Mollusca</taxon>
        <taxon>Gastropoda</taxon>
        <taxon>Heterobranchia</taxon>
        <taxon>Euthyneura</taxon>
        <taxon>Panpulmonata</taxon>
        <taxon>Sacoglossa</taxon>
        <taxon>Placobranchoidea</taxon>
        <taxon>Plakobranchidae</taxon>
        <taxon>Elysia</taxon>
    </lineage>
</organism>
<dbReference type="GO" id="GO:0042813">
    <property type="term" value="F:Wnt receptor activity"/>
    <property type="evidence" value="ECO:0007669"/>
    <property type="project" value="TreeGrafter"/>
</dbReference>
<feature type="region of interest" description="Disordered" evidence="5">
    <location>
        <begin position="190"/>
        <end position="231"/>
    </location>
</feature>
<dbReference type="Pfam" id="PF01392">
    <property type="entry name" value="Fz"/>
    <property type="match status" value="1"/>
</dbReference>
<dbReference type="STRING" id="188477.A0A3S0Z955"/>
<dbReference type="PANTHER" id="PTHR11309">
    <property type="entry name" value="FRIZZLED"/>
    <property type="match status" value="1"/>
</dbReference>
<keyword evidence="8" id="KW-1185">Reference proteome</keyword>
<dbReference type="InterPro" id="IPR036790">
    <property type="entry name" value="Frizzled_dom_sf"/>
</dbReference>
<proteinExistence type="predicted"/>
<evidence type="ECO:0000256" key="1">
    <source>
        <dbReference type="ARBA" id="ARBA00022473"/>
    </source>
</evidence>
<dbReference type="Proteomes" id="UP000271974">
    <property type="component" value="Unassembled WGS sequence"/>
</dbReference>
<evidence type="ECO:0000259" key="6">
    <source>
        <dbReference type="PROSITE" id="PS50038"/>
    </source>
</evidence>
<comment type="caution">
    <text evidence="7">The sequence shown here is derived from an EMBL/GenBank/DDBJ whole genome shotgun (WGS) entry which is preliminary data.</text>
</comment>
<keyword evidence="2 3" id="KW-1015">Disulfide bond</keyword>
<keyword evidence="1" id="KW-0217">Developmental protein</keyword>
<evidence type="ECO:0000256" key="5">
    <source>
        <dbReference type="SAM" id="MobiDB-lite"/>
    </source>
</evidence>
<feature type="region of interest" description="Disordered" evidence="5">
    <location>
        <begin position="1"/>
        <end position="36"/>
    </location>
</feature>
<dbReference type="GO" id="GO:0060070">
    <property type="term" value="P:canonical Wnt signaling pathway"/>
    <property type="evidence" value="ECO:0007669"/>
    <property type="project" value="TreeGrafter"/>
</dbReference>
<keyword evidence="4" id="KW-0175">Coiled coil</keyword>
<gene>
    <name evidence="7" type="ORF">EGW08_020014</name>
</gene>
<evidence type="ECO:0000256" key="3">
    <source>
        <dbReference type="PROSITE-ProRule" id="PRU00090"/>
    </source>
</evidence>
<dbReference type="SMART" id="SM00063">
    <property type="entry name" value="FRI"/>
    <property type="match status" value="1"/>
</dbReference>
<dbReference type="GO" id="GO:0035567">
    <property type="term" value="P:non-canonical Wnt signaling pathway"/>
    <property type="evidence" value="ECO:0007669"/>
    <property type="project" value="TreeGrafter"/>
</dbReference>
<dbReference type="GO" id="GO:0005886">
    <property type="term" value="C:plasma membrane"/>
    <property type="evidence" value="ECO:0007669"/>
    <property type="project" value="TreeGrafter"/>
</dbReference>
<comment type="caution">
    <text evidence="3">Lacks conserved residue(s) required for the propagation of feature annotation.</text>
</comment>
<dbReference type="EMBL" id="RQTK01001095">
    <property type="protein sequence ID" value="RUS72226.1"/>
    <property type="molecule type" value="Genomic_DNA"/>
</dbReference>